<dbReference type="GeneID" id="27705587"/>
<dbReference type="EMBL" id="KN847011">
    <property type="protein sequence ID" value="KIW86746.1"/>
    <property type="molecule type" value="Genomic_DNA"/>
</dbReference>
<feature type="compositionally biased region" description="Acidic residues" evidence="1">
    <location>
        <begin position="858"/>
        <end position="875"/>
    </location>
</feature>
<organism evidence="3 4">
    <name type="scientific">Cladophialophora bantiana (strain ATCC 10958 / CBS 173.52 / CDC B-1940 / NIH 8579)</name>
    <name type="common">Xylohypha bantiana</name>
    <dbReference type="NCBI Taxonomy" id="1442370"/>
    <lineage>
        <taxon>Eukaryota</taxon>
        <taxon>Fungi</taxon>
        <taxon>Dikarya</taxon>
        <taxon>Ascomycota</taxon>
        <taxon>Pezizomycotina</taxon>
        <taxon>Eurotiomycetes</taxon>
        <taxon>Chaetothyriomycetidae</taxon>
        <taxon>Chaetothyriales</taxon>
        <taxon>Herpotrichiellaceae</taxon>
        <taxon>Cladophialophora</taxon>
    </lineage>
</organism>
<dbReference type="AlphaFoldDB" id="A0A0D2E9D2"/>
<dbReference type="Proteomes" id="UP000053789">
    <property type="component" value="Unassembled WGS sequence"/>
</dbReference>
<sequence length="875" mass="97836">MAPRPRLRSSSRKDTPLSPPKAASISVVIDAPSDQNKSRTRSSSREATAAQQLLQDLNQVLPTVTEVEPVSEQIESLDGSISASFETTSTVSSFENLLDALDRDAIIENLIDLRNNSIELFSIFGADETRLADICSKLLQIDPSRHRRFLSRKNRFLTTKEAYGGGPDFIFPGLIVRKILGDAGLREINSGLWRPDGVLYLANLALQLVRVFSPSSEERHSYLDFMFKNFPEPFYDLTSFPFLPATVKDTFDIHTEILTQFYIREVAIKHHDEKFDPDELLGAVFCDESNKIKGSSDKVTHSKAMARMSSIKSHFNTEKHPWINIEALEQQFPWSNFVVQVVKWSVARKNELEEMIRSRGGMDKLIDLLYAEDFRNDAALSDRFSQGSEPAAPGTKAQEPGPVDIKAEELEDANIRPTQLTQRVAAGGLLGKAMKANINRLKALKAEHSVRASGAKISHVDRGPPEPELEISQSLSPVIGETRETAVGGDDDQAQSLAQARAPNEEVVPTQQTNMVLETVRRQIEQSDKENKKRTAKKASLLDWQNGAERVEWGEPADDEDTPPPPRPLPKRPRPRRVEDDDDHGEFETDGRARKRRRPSRETGQQPLASTRPRLSSVEEDATPIDSELARLSDRSRTVESPSRGQPSGLARAAPSKSPERPPRTLPVSLSQPARSGTQRSPASRAPLRPIPAAERHQPPSTAPTRTHPESLRSSRVPSLEPPRSQIADVNREAKARVRMTRDLLPTRGSVQIRRPYTEQETTRLMEMIELYGTRWARILEEDSAHEDGPLLQGRTQVQLKDKARNIKLDFLKAGRRLPPGFESVSVGRSKILELRERGIDYVEGENGARFTGRDPSADDVYDNQEEADDDGNED</sequence>
<evidence type="ECO:0000313" key="3">
    <source>
        <dbReference type="EMBL" id="KIW86746.1"/>
    </source>
</evidence>
<dbReference type="GO" id="GO:0010833">
    <property type="term" value="P:telomere maintenance via telomere lengthening"/>
    <property type="evidence" value="ECO:0007669"/>
    <property type="project" value="TreeGrafter"/>
</dbReference>
<gene>
    <name evidence="3" type="ORF">Z519_12659</name>
</gene>
<feature type="region of interest" description="Disordered" evidence="1">
    <location>
        <begin position="1"/>
        <end position="47"/>
    </location>
</feature>
<dbReference type="PANTHER" id="PTHR47807">
    <property type="entry name" value="PROTEIN TBF1"/>
    <property type="match status" value="1"/>
</dbReference>
<reference evidence="3" key="1">
    <citation type="submission" date="2015-01" db="EMBL/GenBank/DDBJ databases">
        <title>The Genome Sequence of Cladophialophora bantiana CBS 173.52.</title>
        <authorList>
            <consortium name="The Broad Institute Genomics Platform"/>
            <person name="Cuomo C."/>
            <person name="de Hoog S."/>
            <person name="Gorbushina A."/>
            <person name="Stielow B."/>
            <person name="Teixiera M."/>
            <person name="Abouelleil A."/>
            <person name="Chapman S.B."/>
            <person name="Priest M."/>
            <person name="Young S.K."/>
            <person name="Wortman J."/>
            <person name="Nusbaum C."/>
            <person name="Birren B."/>
        </authorList>
    </citation>
    <scope>NUCLEOTIDE SEQUENCE [LARGE SCALE GENOMIC DNA]</scope>
    <source>
        <strain evidence="3">CBS 173.52</strain>
    </source>
</reference>
<evidence type="ECO:0000259" key="2">
    <source>
        <dbReference type="SMART" id="SM00717"/>
    </source>
</evidence>
<feature type="compositionally biased region" description="Polar residues" evidence="1">
    <location>
        <begin position="668"/>
        <end position="682"/>
    </location>
</feature>
<evidence type="ECO:0000256" key="1">
    <source>
        <dbReference type="SAM" id="MobiDB-lite"/>
    </source>
</evidence>
<dbReference type="Gene3D" id="1.10.10.60">
    <property type="entry name" value="Homeodomain-like"/>
    <property type="match status" value="1"/>
</dbReference>
<evidence type="ECO:0000313" key="4">
    <source>
        <dbReference type="Proteomes" id="UP000053789"/>
    </source>
</evidence>
<dbReference type="SMART" id="SM00717">
    <property type="entry name" value="SANT"/>
    <property type="match status" value="1"/>
</dbReference>
<dbReference type="InterPro" id="IPR009057">
    <property type="entry name" value="Homeodomain-like_sf"/>
</dbReference>
<name>A0A0D2E9D2_CLAB1</name>
<dbReference type="Pfam" id="PF00249">
    <property type="entry name" value="Myb_DNA-binding"/>
    <property type="match status" value="1"/>
</dbReference>
<dbReference type="InterPro" id="IPR001005">
    <property type="entry name" value="SANT/Myb"/>
</dbReference>
<dbReference type="PANTHER" id="PTHR47807:SF1">
    <property type="entry name" value="PROTEIN TBF1"/>
    <property type="match status" value="1"/>
</dbReference>
<proteinExistence type="predicted"/>
<feature type="compositionally biased region" description="Basic and acidic residues" evidence="1">
    <location>
        <begin position="628"/>
        <end position="638"/>
    </location>
</feature>
<protein>
    <recommendedName>
        <fullName evidence="2">Myb-like domain-containing protein</fullName>
    </recommendedName>
</protein>
<feature type="domain" description="Myb-like" evidence="2">
    <location>
        <begin position="753"/>
        <end position="810"/>
    </location>
</feature>
<dbReference type="RefSeq" id="XP_016613415.1">
    <property type="nucleotide sequence ID" value="XM_016770364.1"/>
</dbReference>
<dbReference type="InterPro" id="IPR052833">
    <property type="entry name" value="Telomeric_DNA-bd_trans-reg"/>
</dbReference>
<dbReference type="VEuPathDB" id="FungiDB:Z519_12659"/>
<feature type="region of interest" description="Disordered" evidence="1">
    <location>
        <begin position="451"/>
        <end position="734"/>
    </location>
</feature>
<feature type="compositionally biased region" description="Basic and acidic residues" evidence="1">
    <location>
        <begin position="519"/>
        <end position="533"/>
    </location>
</feature>
<dbReference type="GO" id="GO:0003691">
    <property type="term" value="F:double-stranded telomeric DNA binding"/>
    <property type="evidence" value="ECO:0007669"/>
    <property type="project" value="TreeGrafter"/>
</dbReference>
<dbReference type="SUPFAM" id="SSF46689">
    <property type="entry name" value="Homeodomain-like"/>
    <property type="match status" value="1"/>
</dbReference>
<feature type="region of interest" description="Disordered" evidence="1">
    <location>
        <begin position="844"/>
        <end position="875"/>
    </location>
</feature>
<dbReference type="OrthoDB" id="5398572at2759"/>
<accession>A0A0D2E9D2</accession>
<dbReference type="CDD" id="cd11660">
    <property type="entry name" value="SANT_TRF"/>
    <property type="match status" value="1"/>
</dbReference>
<keyword evidence="4" id="KW-1185">Reference proteome</keyword>
<dbReference type="HOGENOM" id="CLU_356008_0_0_1"/>
<feature type="compositionally biased region" description="Basic residues" evidence="1">
    <location>
        <begin position="1"/>
        <end position="10"/>
    </location>
</feature>